<organism evidence="1 2">
    <name type="scientific">Collybiopsis confluens</name>
    <dbReference type="NCBI Taxonomy" id="2823264"/>
    <lineage>
        <taxon>Eukaryota</taxon>
        <taxon>Fungi</taxon>
        <taxon>Dikarya</taxon>
        <taxon>Basidiomycota</taxon>
        <taxon>Agaricomycotina</taxon>
        <taxon>Agaricomycetes</taxon>
        <taxon>Agaricomycetidae</taxon>
        <taxon>Agaricales</taxon>
        <taxon>Marasmiineae</taxon>
        <taxon>Omphalotaceae</taxon>
        <taxon>Collybiopsis</taxon>
    </lineage>
</organism>
<dbReference type="OrthoDB" id="3269067at2759"/>
<accession>A0A8H5LRX1</accession>
<dbReference type="AlphaFoldDB" id="A0A8H5LRX1"/>
<comment type="caution">
    <text evidence="1">The sequence shown here is derived from an EMBL/GenBank/DDBJ whole genome shotgun (WGS) entry which is preliminary data.</text>
</comment>
<dbReference type="Proteomes" id="UP000518752">
    <property type="component" value="Unassembled WGS sequence"/>
</dbReference>
<keyword evidence="2" id="KW-1185">Reference proteome</keyword>
<name>A0A8H5LRX1_9AGAR</name>
<reference evidence="1 2" key="1">
    <citation type="journal article" date="2020" name="ISME J.">
        <title>Uncovering the hidden diversity of litter-decomposition mechanisms in mushroom-forming fungi.</title>
        <authorList>
            <person name="Floudas D."/>
            <person name="Bentzer J."/>
            <person name="Ahren D."/>
            <person name="Johansson T."/>
            <person name="Persson P."/>
            <person name="Tunlid A."/>
        </authorList>
    </citation>
    <scope>NUCLEOTIDE SEQUENCE [LARGE SCALE GENOMIC DNA]</scope>
    <source>
        <strain evidence="1 2">CBS 406.79</strain>
    </source>
</reference>
<evidence type="ECO:0000313" key="2">
    <source>
        <dbReference type="Proteomes" id="UP000518752"/>
    </source>
</evidence>
<evidence type="ECO:0000313" key="1">
    <source>
        <dbReference type="EMBL" id="KAF5367805.1"/>
    </source>
</evidence>
<dbReference type="EMBL" id="JAACJN010000140">
    <property type="protein sequence ID" value="KAF5367805.1"/>
    <property type="molecule type" value="Genomic_DNA"/>
</dbReference>
<gene>
    <name evidence="1" type="ORF">D9757_010343</name>
</gene>
<sequence length="237" mass="26566">MSPCNSTLLTFYLTPTHPEPMASAKSTAEFEALHARITNEISSMSADGFRSYESQQIKISSLTSFLNKAEELQRKFRTVEKAKLEANVSDLTHSLVKTKASLREKDCLHEEIESRSKDQIRHWQELFIKAEEERRMLVTKIEELRERELQMIRILDHSIANFTDAQEVVSQATSSAPSSVIGDPNQGHNRADIVDLPNPPTQFLPGRQSMIPDNLAAPLPTIVKNSEPAMQANAPIG</sequence>
<protein>
    <submittedName>
        <fullName evidence="1">Uncharacterized protein</fullName>
    </submittedName>
</protein>
<proteinExistence type="predicted"/>